<sequence>MVPSPRKPSTGMDAESIAEAIMAGCRQMLARAITLVESAKEEHQEKAHAVLDLCLAKQRESMVIGITGSPGAGKSSFIEALGEEIIHRGLTLAVLCIDPSSRRSGGSILGDKARMEKLSTRPEAFIRPTPSSCHLGGSGPRTHETIMLTRAAGYDVILVETVGVGQSEVQIENMTDCILLLMLPGSGDELQGIKRGIMEIADIICISKTDGQQEQIASLAQADFEAALGMLPPKHEGRQRKVLLTSALNGKGITESWEEIIAHFSFMRKRGILDARRQEQLSTLLEGLVEEELKKQFMADPGVAKRKKEIEAAVLSRSLSPFSGATQLVKSFIDRR</sequence>
<dbReference type="Gene3D" id="3.40.50.300">
    <property type="entry name" value="P-loop containing nucleotide triphosphate hydrolases"/>
    <property type="match status" value="1"/>
</dbReference>
<dbReference type="EMBL" id="RXYK01000001">
    <property type="protein sequence ID" value="RTY39831.1"/>
    <property type="molecule type" value="Genomic_DNA"/>
</dbReference>
<dbReference type="NCBIfam" id="NF006958">
    <property type="entry name" value="PRK09435.1"/>
    <property type="match status" value="1"/>
</dbReference>
<organism evidence="2 3">
    <name type="scientific">Chlorobium phaeovibrioides</name>
    <dbReference type="NCBI Taxonomy" id="1094"/>
    <lineage>
        <taxon>Bacteria</taxon>
        <taxon>Pseudomonadati</taxon>
        <taxon>Chlorobiota</taxon>
        <taxon>Chlorobiia</taxon>
        <taxon>Chlorobiales</taxon>
        <taxon>Chlorobiaceae</taxon>
        <taxon>Chlorobium/Pelodictyon group</taxon>
        <taxon>Chlorobium</taxon>
    </lineage>
</organism>
<dbReference type="PANTHER" id="PTHR23408:SF3">
    <property type="entry name" value="METHYLMALONIC ACIDURIA TYPE A PROTEIN, MITOCHONDRIAL"/>
    <property type="match status" value="1"/>
</dbReference>
<dbReference type="PANTHER" id="PTHR23408">
    <property type="entry name" value="METHYLMALONYL-COA MUTASE"/>
    <property type="match status" value="1"/>
</dbReference>
<comment type="caution">
    <text evidence="2">The sequence shown here is derived from an EMBL/GenBank/DDBJ whole genome shotgun (WGS) entry which is preliminary data.</text>
</comment>
<gene>
    <name evidence="2" type="primary">meaB</name>
    <name evidence="2" type="ORF">EKD02_00075</name>
</gene>
<dbReference type="InterPro" id="IPR005129">
    <property type="entry name" value="GTPase_ArgK"/>
</dbReference>
<comment type="similarity">
    <text evidence="1">Belongs to the SIMIBI class G3E GTPase family. ArgK/MeaB subfamily.</text>
</comment>
<dbReference type="Pfam" id="PF03308">
    <property type="entry name" value="MeaB"/>
    <property type="match status" value="1"/>
</dbReference>
<evidence type="ECO:0000256" key="1">
    <source>
        <dbReference type="ARBA" id="ARBA00009625"/>
    </source>
</evidence>
<name>A0A3S0LR53_CHLPH</name>
<dbReference type="AlphaFoldDB" id="A0A3S0LR53"/>
<dbReference type="GO" id="GO:0003924">
    <property type="term" value="F:GTPase activity"/>
    <property type="evidence" value="ECO:0007669"/>
    <property type="project" value="InterPro"/>
</dbReference>
<dbReference type="GO" id="GO:0005737">
    <property type="term" value="C:cytoplasm"/>
    <property type="evidence" value="ECO:0007669"/>
    <property type="project" value="TreeGrafter"/>
</dbReference>
<dbReference type="RefSeq" id="WP_126383208.1">
    <property type="nucleotide sequence ID" value="NZ_RXYK01000001.1"/>
</dbReference>
<accession>A0A3S0LR53</accession>
<proteinExistence type="inferred from homology"/>
<dbReference type="Gene3D" id="1.20.5.170">
    <property type="match status" value="1"/>
</dbReference>
<evidence type="ECO:0000313" key="2">
    <source>
        <dbReference type="EMBL" id="RTY39831.1"/>
    </source>
</evidence>
<dbReference type="SUPFAM" id="SSF52540">
    <property type="entry name" value="P-loop containing nucleoside triphosphate hydrolases"/>
    <property type="match status" value="1"/>
</dbReference>
<dbReference type="Gene3D" id="1.10.287.130">
    <property type="match status" value="1"/>
</dbReference>
<dbReference type="Proteomes" id="UP000279908">
    <property type="component" value="Unassembled WGS sequence"/>
</dbReference>
<protein>
    <submittedName>
        <fullName evidence="2">Methylmalonyl Co-A mutase-associated GTPase MeaB</fullName>
    </submittedName>
</protein>
<evidence type="ECO:0000313" key="3">
    <source>
        <dbReference type="Proteomes" id="UP000279908"/>
    </source>
</evidence>
<dbReference type="InterPro" id="IPR027417">
    <property type="entry name" value="P-loop_NTPase"/>
</dbReference>
<dbReference type="GO" id="GO:0005525">
    <property type="term" value="F:GTP binding"/>
    <property type="evidence" value="ECO:0007669"/>
    <property type="project" value="InterPro"/>
</dbReference>
<dbReference type="NCBIfam" id="TIGR00750">
    <property type="entry name" value="lao"/>
    <property type="match status" value="1"/>
</dbReference>
<dbReference type="CDD" id="cd03114">
    <property type="entry name" value="MMAA-like"/>
    <property type="match status" value="1"/>
</dbReference>
<reference evidence="2 3" key="1">
    <citation type="submission" date="2018-12" db="EMBL/GenBank/DDBJ databases">
        <authorList>
            <person name="Lunina O.N."/>
            <person name="Grouzdev D.S."/>
            <person name="Gorlenko V.M."/>
            <person name="Savvichev A.S."/>
        </authorList>
    </citation>
    <scope>NUCLEOTIDE SEQUENCE [LARGE SCALE GENOMIC DNA]</scope>
    <source>
        <strain evidence="2 3">BrKhr-17</strain>
    </source>
</reference>